<feature type="domain" description="Ionotropic glutamate receptor C-terminal" evidence="11">
    <location>
        <begin position="306"/>
        <end position="372"/>
    </location>
</feature>
<dbReference type="GO" id="GO:0050906">
    <property type="term" value="P:detection of stimulus involved in sensory perception"/>
    <property type="evidence" value="ECO:0007669"/>
    <property type="project" value="UniProtKB-ARBA"/>
</dbReference>
<accession>A0A0P4W7L5</accession>
<evidence type="ECO:0000256" key="5">
    <source>
        <dbReference type="ARBA" id="ARBA00022989"/>
    </source>
</evidence>
<dbReference type="Gene3D" id="1.10.287.70">
    <property type="match status" value="1"/>
</dbReference>
<evidence type="ECO:0000256" key="7">
    <source>
        <dbReference type="ARBA" id="ARBA00023170"/>
    </source>
</evidence>
<keyword evidence="10" id="KW-0732">Signal</keyword>
<evidence type="ECO:0000313" key="12">
    <source>
        <dbReference type="EMBL" id="JAI61622.1"/>
    </source>
</evidence>
<dbReference type="Pfam" id="PF00060">
    <property type="entry name" value="Lig_chan"/>
    <property type="match status" value="1"/>
</dbReference>
<dbReference type="GO" id="GO:0005886">
    <property type="term" value="C:plasma membrane"/>
    <property type="evidence" value="ECO:0007669"/>
    <property type="project" value="UniProtKB-SubCell"/>
</dbReference>
<dbReference type="GO" id="GO:0015276">
    <property type="term" value="F:ligand-gated monoatomic ion channel activity"/>
    <property type="evidence" value="ECO:0007669"/>
    <property type="project" value="InterPro"/>
</dbReference>
<evidence type="ECO:0000256" key="1">
    <source>
        <dbReference type="ARBA" id="ARBA00004651"/>
    </source>
</evidence>
<keyword evidence="3" id="KW-1003">Cell membrane</keyword>
<evidence type="ECO:0000256" key="10">
    <source>
        <dbReference type="SAM" id="SignalP"/>
    </source>
</evidence>
<protein>
    <recommendedName>
        <fullName evidence="11">Ionotropic glutamate receptor C-terminal domain-containing protein</fullName>
    </recommendedName>
</protein>
<sequence length="398" mass="44591">MAVQKSFAVTAILCVCLQSATTTPPVLERLDEAWVKEALDVVLAEASLSHCSLIFIMDKTSSYFYEALRIRVSARKTGGDVVFDVADDRSIGVNLTMTQVVAQARKMQLMSWCTLVVVFSDNSTFLSVFAEIADKGRLMVWETKLLVITRLPLSNLQDLLQNCWTFSMMNTMFLELNTSSGENHCRIYGHMPYGPNGSHVAQLASLNSGHVLVNLGDRTLFPEKYNNFHGMKVNLTWIPLTPYWMVMKRPGPNGTEVTTFSGREYCIMENIALILNFSLNPLPYTGWDPMNKSGKDKGPGAWLVMKQVLGTLLDEAIPGELPQRSTTRVVLTAWLIFSFVVGTVYRSNLTASLTIPKYPPRIETFSGLVDANTKQVDRAFFIYLLIFFVPCGTQFSWI</sequence>
<feature type="signal peptide" evidence="10">
    <location>
        <begin position="1"/>
        <end position="22"/>
    </location>
</feature>
<keyword evidence="7" id="KW-0675">Receptor</keyword>
<evidence type="ECO:0000256" key="6">
    <source>
        <dbReference type="ARBA" id="ARBA00023136"/>
    </source>
</evidence>
<feature type="chain" id="PRO_5006070342" description="Ionotropic glutamate receptor C-terminal domain-containing protein" evidence="10">
    <location>
        <begin position="23"/>
        <end position="398"/>
    </location>
</feature>
<dbReference type="AlphaFoldDB" id="A0A0P4W7L5"/>
<evidence type="ECO:0000256" key="2">
    <source>
        <dbReference type="ARBA" id="ARBA00008685"/>
    </source>
</evidence>
<reference evidence="12" key="1">
    <citation type="submission" date="2015-09" db="EMBL/GenBank/DDBJ databases">
        <title>Scylla olivacea transcriptome.</title>
        <authorList>
            <person name="Ikhwanuddin M."/>
        </authorList>
    </citation>
    <scope>NUCLEOTIDE SEQUENCE</scope>
</reference>
<comment type="subcellular location">
    <subcellularLocation>
        <location evidence="1">Cell membrane</location>
        <topology evidence="1">Multi-pass membrane protein</topology>
    </subcellularLocation>
</comment>
<dbReference type="PANTHER" id="PTHR42643:SF30">
    <property type="entry name" value="IONOTROPIC RECEPTOR 40A-RELATED"/>
    <property type="match status" value="1"/>
</dbReference>
<keyword evidence="8" id="KW-0325">Glycoprotein</keyword>
<organism evidence="12">
    <name type="scientific">Scylla olivacea</name>
    <name type="common">Orange mud crab</name>
    <name type="synonym">Cancer olivacea</name>
    <dbReference type="NCBI Taxonomy" id="85551"/>
    <lineage>
        <taxon>Eukaryota</taxon>
        <taxon>Metazoa</taxon>
        <taxon>Ecdysozoa</taxon>
        <taxon>Arthropoda</taxon>
        <taxon>Crustacea</taxon>
        <taxon>Multicrustacea</taxon>
        <taxon>Malacostraca</taxon>
        <taxon>Eumalacostraca</taxon>
        <taxon>Eucarida</taxon>
        <taxon>Decapoda</taxon>
        <taxon>Pleocyemata</taxon>
        <taxon>Brachyura</taxon>
        <taxon>Eubrachyura</taxon>
        <taxon>Portunoidea</taxon>
        <taxon>Portunidae</taxon>
        <taxon>Portuninae</taxon>
        <taxon>Scylla</taxon>
    </lineage>
</organism>
<dbReference type="EMBL" id="GDRN01083764">
    <property type="protein sequence ID" value="JAI61622.1"/>
    <property type="molecule type" value="Transcribed_RNA"/>
</dbReference>
<comment type="similarity">
    <text evidence="2">Belongs to the glutamate-gated ion channel (TC 1.A.10.1) family.</text>
</comment>
<dbReference type="InterPro" id="IPR001320">
    <property type="entry name" value="Iontro_rcpt_C"/>
</dbReference>
<evidence type="ECO:0000259" key="11">
    <source>
        <dbReference type="Pfam" id="PF00060"/>
    </source>
</evidence>
<dbReference type="PANTHER" id="PTHR42643">
    <property type="entry name" value="IONOTROPIC RECEPTOR 20A-RELATED"/>
    <property type="match status" value="1"/>
</dbReference>
<name>A0A0P4W7L5_SCYOL</name>
<keyword evidence="5 9" id="KW-1133">Transmembrane helix</keyword>
<evidence type="ECO:0000256" key="4">
    <source>
        <dbReference type="ARBA" id="ARBA00022692"/>
    </source>
</evidence>
<feature type="transmembrane region" description="Helical" evidence="9">
    <location>
        <begin position="380"/>
        <end position="397"/>
    </location>
</feature>
<evidence type="ECO:0000256" key="8">
    <source>
        <dbReference type="ARBA" id="ARBA00023180"/>
    </source>
</evidence>
<evidence type="ECO:0000256" key="9">
    <source>
        <dbReference type="SAM" id="Phobius"/>
    </source>
</evidence>
<proteinExistence type="inferred from homology"/>
<keyword evidence="6 9" id="KW-0472">Membrane</keyword>
<keyword evidence="4 9" id="KW-0812">Transmembrane</keyword>
<evidence type="ECO:0000256" key="3">
    <source>
        <dbReference type="ARBA" id="ARBA00022475"/>
    </source>
</evidence>
<dbReference type="InterPro" id="IPR052192">
    <property type="entry name" value="Insect_Ionotropic_Sensory_Rcpt"/>
</dbReference>
<feature type="transmembrane region" description="Helical" evidence="9">
    <location>
        <begin position="329"/>
        <end position="347"/>
    </location>
</feature>